<evidence type="ECO:0000256" key="1">
    <source>
        <dbReference type="ARBA" id="ARBA00004651"/>
    </source>
</evidence>
<reference evidence="10" key="1">
    <citation type="submission" date="2019-07" db="EMBL/GenBank/DDBJ databases">
        <authorList>
            <person name="Tang R."/>
            <person name="Jiang N.-J."/>
            <person name="Ning C."/>
            <person name="Li G.-C."/>
            <person name="Huang L.-Q."/>
            <person name="Wang C.-Z."/>
        </authorList>
    </citation>
    <scope>NUCLEOTIDE SEQUENCE</scope>
</reference>
<evidence type="ECO:0000256" key="4">
    <source>
        <dbReference type="ARBA" id="ARBA00022989"/>
    </source>
</evidence>
<keyword evidence="2" id="KW-1003">Cell membrane</keyword>
<evidence type="ECO:0000256" key="6">
    <source>
        <dbReference type="ARBA" id="ARBA00023170"/>
    </source>
</evidence>
<dbReference type="PANTHER" id="PTHR42643:SF30">
    <property type="entry name" value="IONOTROPIC RECEPTOR 40A-RELATED"/>
    <property type="match status" value="1"/>
</dbReference>
<organism evidence="10">
    <name type="scientific">Mythimna separata</name>
    <name type="common">Oriental armyworm</name>
    <name type="synonym">Pseudaletia separata</name>
    <dbReference type="NCBI Taxonomy" id="271217"/>
    <lineage>
        <taxon>Eukaryota</taxon>
        <taxon>Metazoa</taxon>
        <taxon>Ecdysozoa</taxon>
        <taxon>Arthropoda</taxon>
        <taxon>Hexapoda</taxon>
        <taxon>Insecta</taxon>
        <taxon>Pterygota</taxon>
        <taxon>Neoptera</taxon>
        <taxon>Endopterygota</taxon>
        <taxon>Lepidoptera</taxon>
        <taxon>Glossata</taxon>
        <taxon>Ditrysia</taxon>
        <taxon>Noctuoidea</taxon>
        <taxon>Noctuidae</taxon>
        <taxon>Noctuinae</taxon>
        <taxon>Hadenini</taxon>
        <taxon>Mythimna</taxon>
    </lineage>
</organism>
<protein>
    <submittedName>
        <fullName evidence="10">Ionotropic receptor 40a</fullName>
    </submittedName>
</protein>
<comment type="subcellular location">
    <subcellularLocation>
        <location evidence="1">Cell membrane</location>
        <topology evidence="1">Multi-pass membrane protein</topology>
    </subcellularLocation>
</comment>
<dbReference type="GO" id="GO:0005886">
    <property type="term" value="C:plasma membrane"/>
    <property type="evidence" value="ECO:0007669"/>
    <property type="project" value="UniProtKB-SubCell"/>
</dbReference>
<evidence type="ECO:0000256" key="7">
    <source>
        <dbReference type="ARBA" id="ARBA00023180"/>
    </source>
</evidence>
<evidence type="ECO:0000256" key="3">
    <source>
        <dbReference type="ARBA" id="ARBA00022692"/>
    </source>
</evidence>
<evidence type="ECO:0000256" key="9">
    <source>
        <dbReference type="SAM" id="Phobius"/>
    </source>
</evidence>
<dbReference type="PANTHER" id="PTHR42643">
    <property type="entry name" value="IONOTROPIC RECEPTOR 20A-RELATED"/>
    <property type="match status" value="1"/>
</dbReference>
<dbReference type="AlphaFoldDB" id="A0A7H1DH61"/>
<evidence type="ECO:0000256" key="5">
    <source>
        <dbReference type="ARBA" id="ARBA00023136"/>
    </source>
</evidence>
<dbReference type="EMBL" id="MN171107">
    <property type="protein sequence ID" value="QNS36187.1"/>
    <property type="molecule type" value="mRNA"/>
</dbReference>
<evidence type="ECO:0000313" key="10">
    <source>
        <dbReference type="EMBL" id="QNS36187.1"/>
    </source>
</evidence>
<dbReference type="SUPFAM" id="SSF53850">
    <property type="entry name" value="Periplasmic binding protein-like II"/>
    <property type="match status" value="1"/>
</dbReference>
<sequence length="284" mass="31740">MYSANLTSLIAKPSRERPIGTLPALEEAMRDYGYELVVESHSSSLAILENGTGVYGRLANLMRRQRIQRVRNVEMGVRLVLSHRRVAVLGGRETLYYDTERFGSHNFHLSEKLYTRYSAIALQIGCPYLETFNNVVMTLFEAGIIAKMTTDEYKNLPEQARRSDPVTERDKQGGEVMGDSMAASSQAPQGESTKGLQPVSLRMLRGAFCLLGIGHLLAAISLAVEIQLHRRSKRRRDPPPGEHRKTQKLLVLGKSVMLFKRGCKKVCATVYTGIDEALGPEMKE</sequence>
<accession>A0A7H1DH61</accession>
<evidence type="ECO:0000256" key="8">
    <source>
        <dbReference type="SAM" id="MobiDB-lite"/>
    </source>
</evidence>
<feature type="region of interest" description="Disordered" evidence="8">
    <location>
        <begin position="156"/>
        <end position="194"/>
    </location>
</feature>
<name>A0A7H1DH61_MYTSE</name>
<evidence type="ECO:0000256" key="2">
    <source>
        <dbReference type="ARBA" id="ARBA00022475"/>
    </source>
</evidence>
<keyword evidence="3 9" id="KW-0812">Transmembrane</keyword>
<keyword evidence="4 9" id="KW-1133">Transmembrane helix</keyword>
<feature type="compositionally biased region" description="Polar residues" evidence="8">
    <location>
        <begin position="182"/>
        <end position="194"/>
    </location>
</feature>
<keyword evidence="7" id="KW-0325">Glycoprotein</keyword>
<dbReference type="InterPro" id="IPR052192">
    <property type="entry name" value="Insect_Ionotropic_Sensory_Rcpt"/>
</dbReference>
<feature type="transmembrane region" description="Helical" evidence="9">
    <location>
        <begin position="203"/>
        <end position="226"/>
    </location>
</feature>
<proteinExistence type="evidence at transcript level"/>
<dbReference type="Gene3D" id="3.40.190.10">
    <property type="entry name" value="Periplasmic binding protein-like II"/>
    <property type="match status" value="2"/>
</dbReference>
<feature type="compositionally biased region" description="Basic and acidic residues" evidence="8">
    <location>
        <begin position="156"/>
        <end position="173"/>
    </location>
</feature>
<keyword evidence="5 9" id="KW-0472">Membrane</keyword>
<keyword evidence="6 10" id="KW-0675">Receptor</keyword>